<sequence length="109" mass="12193">MSQHTFTLAFLRLSRLSLSWITTQARQSWRVCCCWAITAARGGIWTDWLVPAVLGGLRRLLHVQARVVWNGRRPEAYDILSFVTVRGLRSVPPGGSPTLVMSGEELRGS</sequence>
<accession>A0A1L9SAJ0</accession>
<reference evidence="3" key="1">
    <citation type="journal article" date="2017" name="Genome Biol.">
        <title>Comparative genomics reveals high biological diversity and specific adaptations in the industrially and medically important fungal genus Aspergillus.</title>
        <authorList>
            <person name="de Vries R.P."/>
            <person name="Riley R."/>
            <person name="Wiebenga A."/>
            <person name="Aguilar-Osorio G."/>
            <person name="Amillis S."/>
            <person name="Uchima C.A."/>
            <person name="Anderluh G."/>
            <person name="Asadollahi M."/>
            <person name="Askin M."/>
            <person name="Barry K."/>
            <person name="Battaglia E."/>
            <person name="Bayram O."/>
            <person name="Benocci T."/>
            <person name="Braus-Stromeyer S.A."/>
            <person name="Caldana C."/>
            <person name="Canovas D."/>
            <person name="Cerqueira G.C."/>
            <person name="Chen F."/>
            <person name="Chen W."/>
            <person name="Choi C."/>
            <person name="Clum A."/>
            <person name="Dos Santos R.A."/>
            <person name="Damasio A.R."/>
            <person name="Diallinas G."/>
            <person name="Emri T."/>
            <person name="Fekete E."/>
            <person name="Flipphi M."/>
            <person name="Freyberg S."/>
            <person name="Gallo A."/>
            <person name="Gournas C."/>
            <person name="Habgood R."/>
            <person name="Hainaut M."/>
            <person name="Harispe M.L."/>
            <person name="Henrissat B."/>
            <person name="Hilden K.S."/>
            <person name="Hope R."/>
            <person name="Hossain A."/>
            <person name="Karabika E."/>
            <person name="Karaffa L."/>
            <person name="Karanyi Z."/>
            <person name="Krasevec N."/>
            <person name="Kuo A."/>
            <person name="Kusch H."/>
            <person name="LaButti K."/>
            <person name="Lagendijk E.L."/>
            <person name="Lapidus A."/>
            <person name="Levasseur A."/>
            <person name="Lindquist E."/>
            <person name="Lipzen A."/>
            <person name="Logrieco A.F."/>
            <person name="MacCabe A."/>
            <person name="Maekelae M.R."/>
            <person name="Malavazi I."/>
            <person name="Melin P."/>
            <person name="Meyer V."/>
            <person name="Mielnichuk N."/>
            <person name="Miskei M."/>
            <person name="Molnar A.P."/>
            <person name="Mule G."/>
            <person name="Ngan C.Y."/>
            <person name="Orejas M."/>
            <person name="Orosz E."/>
            <person name="Ouedraogo J.P."/>
            <person name="Overkamp K.M."/>
            <person name="Park H.-S."/>
            <person name="Perrone G."/>
            <person name="Piumi F."/>
            <person name="Punt P.J."/>
            <person name="Ram A.F."/>
            <person name="Ramon A."/>
            <person name="Rauscher S."/>
            <person name="Record E."/>
            <person name="Riano-Pachon D.M."/>
            <person name="Robert V."/>
            <person name="Roehrig J."/>
            <person name="Ruller R."/>
            <person name="Salamov A."/>
            <person name="Salih N.S."/>
            <person name="Samson R.A."/>
            <person name="Sandor E."/>
            <person name="Sanguinetti M."/>
            <person name="Schuetze T."/>
            <person name="Sepcic K."/>
            <person name="Shelest E."/>
            <person name="Sherlock G."/>
            <person name="Sophianopoulou V."/>
            <person name="Squina F.M."/>
            <person name="Sun H."/>
            <person name="Susca A."/>
            <person name="Todd R.B."/>
            <person name="Tsang A."/>
            <person name="Unkles S.E."/>
            <person name="van de Wiele N."/>
            <person name="van Rossen-Uffink D."/>
            <person name="Oliveira J.V."/>
            <person name="Vesth T.C."/>
            <person name="Visser J."/>
            <person name="Yu J.-H."/>
            <person name="Zhou M."/>
            <person name="Andersen M.R."/>
            <person name="Archer D.B."/>
            <person name="Baker S.E."/>
            <person name="Benoit I."/>
            <person name="Brakhage A.A."/>
            <person name="Braus G.H."/>
            <person name="Fischer R."/>
            <person name="Frisvad J.C."/>
            <person name="Goldman G.H."/>
            <person name="Houbraken J."/>
            <person name="Oakley B."/>
            <person name="Pocsi I."/>
            <person name="Scazzocchio C."/>
            <person name="Seiboth B."/>
            <person name="vanKuyk P.A."/>
            <person name="Wortman J."/>
            <person name="Dyer P.S."/>
            <person name="Grigoriev I.V."/>
        </authorList>
    </citation>
    <scope>NUCLEOTIDE SEQUENCE [LARGE SCALE GENOMIC DNA]</scope>
    <source>
        <strain evidence="3">CBS 506.65</strain>
    </source>
</reference>
<keyword evidence="3" id="KW-1185">Reference proteome</keyword>
<evidence type="ECO:0000256" key="1">
    <source>
        <dbReference type="SAM" id="SignalP"/>
    </source>
</evidence>
<dbReference type="VEuPathDB" id="FungiDB:ASPZODRAFT_841597"/>
<dbReference type="Proteomes" id="UP000184188">
    <property type="component" value="Unassembled WGS sequence"/>
</dbReference>
<feature type="signal peptide" evidence="1">
    <location>
        <begin position="1"/>
        <end position="19"/>
    </location>
</feature>
<dbReference type="EMBL" id="KV878349">
    <property type="protein sequence ID" value="OJJ44156.1"/>
    <property type="molecule type" value="Genomic_DNA"/>
</dbReference>
<keyword evidence="1" id="KW-0732">Signal</keyword>
<dbReference type="RefSeq" id="XP_022578666.1">
    <property type="nucleotide sequence ID" value="XM_022730258.1"/>
</dbReference>
<dbReference type="AlphaFoldDB" id="A0A1L9SAJ0"/>
<organism evidence="2 3">
    <name type="scientific">Penicilliopsis zonata CBS 506.65</name>
    <dbReference type="NCBI Taxonomy" id="1073090"/>
    <lineage>
        <taxon>Eukaryota</taxon>
        <taxon>Fungi</taxon>
        <taxon>Dikarya</taxon>
        <taxon>Ascomycota</taxon>
        <taxon>Pezizomycotina</taxon>
        <taxon>Eurotiomycetes</taxon>
        <taxon>Eurotiomycetidae</taxon>
        <taxon>Eurotiales</taxon>
        <taxon>Aspergillaceae</taxon>
        <taxon>Penicilliopsis</taxon>
    </lineage>
</organism>
<name>A0A1L9SAJ0_9EURO</name>
<gene>
    <name evidence="2" type="ORF">ASPZODRAFT_841597</name>
</gene>
<protein>
    <recommendedName>
        <fullName evidence="4">Secreted protein</fullName>
    </recommendedName>
</protein>
<evidence type="ECO:0000313" key="2">
    <source>
        <dbReference type="EMBL" id="OJJ44156.1"/>
    </source>
</evidence>
<proteinExistence type="predicted"/>
<evidence type="ECO:0008006" key="4">
    <source>
        <dbReference type="Google" id="ProtNLM"/>
    </source>
</evidence>
<evidence type="ECO:0000313" key="3">
    <source>
        <dbReference type="Proteomes" id="UP000184188"/>
    </source>
</evidence>
<dbReference type="GeneID" id="34616722"/>
<feature type="chain" id="PRO_5013222484" description="Secreted protein" evidence="1">
    <location>
        <begin position="20"/>
        <end position="109"/>
    </location>
</feature>